<name>A0A4W5P361_9TELE</name>
<feature type="region of interest" description="Disordered" evidence="2">
    <location>
        <begin position="295"/>
        <end position="333"/>
    </location>
</feature>
<keyword evidence="1" id="KW-0862">Zinc</keyword>
<accession>A0A4W5P361</accession>
<proteinExistence type="predicted"/>
<reference evidence="5" key="1">
    <citation type="submission" date="2018-06" db="EMBL/GenBank/DDBJ databases">
        <title>Genome assembly of Danube salmon.</title>
        <authorList>
            <person name="Macqueen D.J."/>
            <person name="Gundappa M.K."/>
        </authorList>
    </citation>
    <scope>NUCLEOTIDE SEQUENCE [LARGE SCALE GENOMIC DNA]</scope>
</reference>
<dbReference type="PANTHER" id="PTHR15503:SF36">
    <property type="entry name" value="RETROTRANSPOSON GAG-LIKE PROTEIN 5"/>
    <property type="match status" value="1"/>
</dbReference>
<dbReference type="Proteomes" id="UP000314982">
    <property type="component" value="Unassembled WGS sequence"/>
</dbReference>
<evidence type="ECO:0000259" key="3">
    <source>
        <dbReference type="PROSITE" id="PS50158"/>
    </source>
</evidence>
<evidence type="ECO:0000256" key="1">
    <source>
        <dbReference type="PROSITE-ProRule" id="PRU00047"/>
    </source>
</evidence>
<sequence length="363" mass="41251">MSLVSLSLFRSQRFRTPWRCPWLHRPLFSERHRNTLSRKRLSERSDHTMDAASSTSLTEFISRSITRMDQQEENISSTGRAVQTLATQVSQLTQQLQHLRGPAAPPTPAVQPAPPEPDSQPEPRLPTPEGYSGDPDYCRAFLTRCSMHFSLQPRTFNREQSKVAFVLTLLSGRAALWGTAVWANQDPCCTSFQTLSEEMRRVFDRAVAGREAARLLADLRQGDRSVSEYSIQFRTLAAECQWNEEAQWDMFLHGLEDRIQKEIYVLDLPRSLNGLVELALRVDARLSRIGHRACPNRPHDGTEGWHASGGNTASSAFTHEPMQLGRARLSREERERRRSQGLCLYCGRAGHFIHSCPVKDQAR</sequence>
<evidence type="ECO:0000313" key="5">
    <source>
        <dbReference type="Proteomes" id="UP000314982"/>
    </source>
</evidence>
<feature type="domain" description="CCHC-type" evidence="3">
    <location>
        <begin position="343"/>
        <end position="357"/>
    </location>
</feature>
<dbReference type="SUPFAM" id="SSF57756">
    <property type="entry name" value="Retrovirus zinc finger-like domains"/>
    <property type="match status" value="1"/>
</dbReference>
<feature type="region of interest" description="Disordered" evidence="2">
    <location>
        <begin position="92"/>
        <end position="133"/>
    </location>
</feature>
<evidence type="ECO:0000256" key="2">
    <source>
        <dbReference type="SAM" id="MobiDB-lite"/>
    </source>
</evidence>
<keyword evidence="1" id="KW-0479">Metal-binding</keyword>
<dbReference type="Gene3D" id="4.10.60.10">
    <property type="entry name" value="Zinc finger, CCHC-type"/>
    <property type="match status" value="1"/>
</dbReference>
<dbReference type="GeneTree" id="ENSGT00950000183173"/>
<reference evidence="4" key="2">
    <citation type="submission" date="2025-08" db="UniProtKB">
        <authorList>
            <consortium name="Ensembl"/>
        </authorList>
    </citation>
    <scope>IDENTIFICATION</scope>
</reference>
<dbReference type="STRING" id="62062.ENSHHUP00000056518"/>
<feature type="compositionally biased region" description="Pro residues" evidence="2">
    <location>
        <begin position="103"/>
        <end position="126"/>
    </location>
</feature>
<protein>
    <recommendedName>
        <fullName evidence="3">CCHC-type domain-containing protein</fullName>
    </recommendedName>
</protein>
<organism evidence="4 5">
    <name type="scientific">Hucho hucho</name>
    <name type="common">huchen</name>
    <dbReference type="NCBI Taxonomy" id="62062"/>
    <lineage>
        <taxon>Eukaryota</taxon>
        <taxon>Metazoa</taxon>
        <taxon>Chordata</taxon>
        <taxon>Craniata</taxon>
        <taxon>Vertebrata</taxon>
        <taxon>Euteleostomi</taxon>
        <taxon>Actinopterygii</taxon>
        <taxon>Neopterygii</taxon>
        <taxon>Teleostei</taxon>
        <taxon>Protacanthopterygii</taxon>
        <taxon>Salmoniformes</taxon>
        <taxon>Salmonidae</taxon>
        <taxon>Salmoninae</taxon>
        <taxon>Hucho</taxon>
    </lineage>
</organism>
<dbReference type="Pfam" id="PF03732">
    <property type="entry name" value="Retrotrans_gag"/>
    <property type="match status" value="1"/>
</dbReference>
<dbReference type="InterPro" id="IPR005162">
    <property type="entry name" value="Retrotrans_gag_dom"/>
</dbReference>
<dbReference type="AlphaFoldDB" id="A0A4W5P361"/>
<dbReference type="InterPro" id="IPR036875">
    <property type="entry name" value="Znf_CCHC_sf"/>
</dbReference>
<keyword evidence="1" id="KW-0863">Zinc-finger</keyword>
<dbReference type="InterPro" id="IPR032567">
    <property type="entry name" value="RTL1-rel"/>
</dbReference>
<dbReference type="GO" id="GO:0003676">
    <property type="term" value="F:nucleic acid binding"/>
    <property type="evidence" value="ECO:0007669"/>
    <property type="project" value="InterPro"/>
</dbReference>
<dbReference type="InterPro" id="IPR001878">
    <property type="entry name" value="Znf_CCHC"/>
</dbReference>
<dbReference type="Ensembl" id="ENSHHUT00000058469.1">
    <property type="protein sequence ID" value="ENSHHUP00000056518.1"/>
    <property type="gene ID" value="ENSHHUG00000033744.1"/>
</dbReference>
<dbReference type="PROSITE" id="PS50158">
    <property type="entry name" value="ZF_CCHC"/>
    <property type="match status" value="1"/>
</dbReference>
<reference evidence="4" key="3">
    <citation type="submission" date="2025-09" db="UniProtKB">
        <authorList>
            <consortium name="Ensembl"/>
        </authorList>
    </citation>
    <scope>IDENTIFICATION</scope>
</reference>
<dbReference type="GO" id="GO:0008270">
    <property type="term" value="F:zinc ion binding"/>
    <property type="evidence" value="ECO:0007669"/>
    <property type="project" value="UniProtKB-KW"/>
</dbReference>
<dbReference type="PANTHER" id="PTHR15503">
    <property type="entry name" value="LDOC1 RELATED"/>
    <property type="match status" value="1"/>
</dbReference>
<keyword evidence="5" id="KW-1185">Reference proteome</keyword>
<evidence type="ECO:0000313" key="4">
    <source>
        <dbReference type="Ensembl" id="ENSHHUP00000056518.1"/>
    </source>
</evidence>